<feature type="binding site" evidence="11">
    <location>
        <position position="916"/>
    </location>
    <ligand>
        <name>Zn(2+)</name>
        <dbReference type="ChEBI" id="CHEBI:29105"/>
    </ligand>
</feature>
<feature type="binding site" evidence="11">
    <location>
        <position position="920"/>
    </location>
    <ligand>
        <name>Zn(2+)</name>
        <dbReference type="ChEBI" id="CHEBI:29105"/>
    </ligand>
</feature>
<dbReference type="InterPro" id="IPR009000">
    <property type="entry name" value="Transl_B-barrel_sf"/>
</dbReference>
<dbReference type="PROSITE" id="PS50860">
    <property type="entry name" value="AA_TRNA_LIGASE_II_ALA"/>
    <property type="match status" value="1"/>
</dbReference>
<feature type="coiled-coil region" evidence="12">
    <location>
        <begin position="1069"/>
        <end position="1096"/>
    </location>
</feature>
<evidence type="ECO:0000256" key="8">
    <source>
        <dbReference type="ARBA" id="ARBA00022884"/>
    </source>
</evidence>
<dbReference type="PRINTS" id="PR00980">
    <property type="entry name" value="TRNASYNTHALA"/>
</dbReference>
<keyword evidence="10 11" id="KW-0030">Aminoacyl-tRNA synthetase</keyword>
<keyword evidence="11" id="KW-0479">Metal-binding</keyword>
<keyword evidence="12" id="KW-0175">Coiled coil</keyword>
<dbReference type="InterPro" id="IPR002318">
    <property type="entry name" value="Ala-tRNA-lgiase_IIc"/>
</dbReference>
<dbReference type="SUPFAM" id="SSF55186">
    <property type="entry name" value="ThrRS/AlaRS common domain"/>
    <property type="match status" value="1"/>
</dbReference>
<feature type="region of interest" description="Disordered" evidence="13">
    <location>
        <begin position="1"/>
        <end position="31"/>
    </location>
</feature>
<dbReference type="Gene3D" id="2.40.30.130">
    <property type="match status" value="1"/>
</dbReference>
<dbReference type="InterPro" id="IPR045864">
    <property type="entry name" value="aa-tRNA-synth_II/BPL/LPL"/>
</dbReference>
<comment type="catalytic activity">
    <reaction evidence="11">
        <text>tRNA(Ala) + L-alanine + ATP = L-alanyl-tRNA(Ala) + AMP + diphosphate</text>
        <dbReference type="Rhea" id="RHEA:12540"/>
        <dbReference type="Rhea" id="RHEA-COMP:9657"/>
        <dbReference type="Rhea" id="RHEA-COMP:9923"/>
        <dbReference type="ChEBI" id="CHEBI:30616"/>
        <dbReference type="ChEBI" id="CHEBI:33019"/>
        <dbReference type="ChEBI" id="CHEBI:57972"/>
        <dbReference type="ChEBI" id="CHEBI:78442"/>
        <dbReference type="ChEBI" id="CHEBI:78497"/>
        <dbReference type="ChEBI" id="CHEBI:456215"/>
        <dbReference type="EC" id="6.1.1.7"/>
    </reaction>
</comment>
<keyword evidence="7 11" id="KW-0067">ATP-binding</keyword>
<dbReference type="InterPro" id="IPR003156">
    <property type="entry name" value="DHHA1_dom"/>
</dbReference>
<dbReference type="Pfam" id="PF07973">
    <property type="entry name" value="tRNA_SAD"/>
    <property type="match status" value="1"/>
</dbReference>
<comment type="cofactor">
    <cofactor evidence="11">
        <name>Zn(2+)</name>
        <dbReference type="ChEBI" id="CHEBI:29105"/>
    </cofactor>
    <text evidence="11">Binds 1 zinc ion per subunit.</text>
</comment>
<keyword evidence="9 11" id="KW-0648">Protein biosynthesis</keyword>
<comment type="caution">
    <text evidence="15">The sequence shown here is derived from an EMBL/GenBank/DDBJ whole genome shotgun (WGS) entry which is preliminary data.</text>
</comment>
<dbReference type="HAMAP" id="MF_00036_B">
    <property type="entry name" value="Ala_tRNA_synth_B"/>
    <property type="match status" value="1"/>
</dbReference>
<organism evidence="15 16">
    <name type="scientific">Pocillopora damicornis</name>
    <name type="common">Cauliflower coral</name>
    <name type="synonym">Millepora damicornis</name>
    <dbReference type="NCBI Taxonomy" id="46731"/>
    <lineage>
        <taxon>Eukaryota</taxon>
        <taxon>Metazoa</taxon>
        <taxon>Cnidaria</taxon>
        <taxon>Anthozoa</taxon>
        <taxon>Hexacorallia</taxon>
        <taxon>Scleractinia</taxon>
        <taxon>Astrocoeniina</taxon>
        <taxon>Pocilloporidae</taxon>
        <taxon>Pocillopora</taxon>
    </lineage>
</organism>
<evidence type="ECO:0000259" key="14">
    <source>
        <dbReference type="PROSITE" id="PS50860"/>
    </source>
</evidence>
<dbReference type="GO" id="GO:0002161">
    <property type="term" value="F:aminoacyl-tRNA deacylase activity"/>
    <property type="evidence" value="ECO:0007669"/>
    <property type="project" value="TreeGrafter"/>
</dbReference>
<evidence type="ECO:0000256" key="11">
    <source>
        <dbReference type="HAMAP-Rule" id="MF_03133"/>
    </source>
</evidence>
<accession>A0A3M6TSH0</accession>
<reference evidence="15 16" key="1">
    <citation type="journal article" date="2018" name="Sci. Rep.">
        <title>Comparative analysis of the Pocillopora damicornis genome highlights role of immune system in coral evolution.</title>
        <authorList>
            <person name="Cunning R."/>
            <person name="Bay R.A."/>
            <person name="Gillette P."/>
            <person name="Baker A.C."/>
            <person name="Traylor-Knowles N."/>
        </authorList>
    </citation>
    <scope>NUCLEOTIDE SEQUENCE [LARGE SCALE GENOMIC DNA]</scope>
    <source>
        <strain evidence="15">RSMAS</strain>
        <tissue evidence="15">Whole animal</tissue>
    </source>
</reference>
<dbReference type="NCBIfam" id="TIGR00344">
    <property type="entry name" value="alaS"/>
    <property type="match status" value="1"/>
</dbReference>
<evidence type="ECO:0000256" key="3">
    <source>
        <dbReference type="ARBA" id="ARBA00017959"/>
    </source>
</evidence>
<comment type="similarity">
    <text evidence="1">Belongs to the class-II aminoacyl-tRNA synthetase family. Alax-L subfamily.</text>
</comment>
<comment type="function">
    <text evidence="11">Catalyzes the attachment of alanine to tRNA(Ala) in a two-step reaction: alanine is first activated by ATP to form Ala-AMP and then transferred to the acceptor end of tRNA(Ala). Also edits incorrectly charged tRNA(Ala) via its editing domain.</text>
</comment>
<dbReference type="SUPFAM" id="SSF101353">
    <property type="entry name" value="Putative anticodon-binding domain of alanyl-tRNA synthetase (AlaRS)"/>
    <property type="match status" value="1"/>
</dbReference>
<keyword evidence="5 11" id="KW-0436">Ligase</keyword>
<evidence type="ECO:0000256" key="7">
    <source>
        <dbReference type="ARBA" id="ARBA00022840"/>
    </source>
</evidence>
<gene>
    <name evidence="15" type="ORF">pdam_00002521</name>
</gene>
<dbReference type="Gene3D" id="3.30.980.10">
    <property type="entry name" value="Threonyl-trna Synthetase, Chain A, domain 2"/>
    <property type="match status" value="1"/>
</dbReference>
<dbReference type="EMBL" id="RCHS01003049">
    <property type="protein sequence ID" value="RMX44194.1"/>
    <property type="molecule type" value="Genomic_DNA"/>
</dbReference>
<evidence type="ECO:0000256" key="12">
    <source>
        <dbReference type="SAM" id="Coils"/>
    </source>
</evidence>
<comment type="domain">
    <text evidence="11">Consists of three domains; the N-terminal catalytic domain, the editing domain and the C-terminal C-Ala domain. The editing domain removes incorrectly charged amino acids, while the C-Ala domain, along with tRNA(Ala), serves as a bridge to cooperatively bring together the editing and aminoacylation centers thus stimulating deacylation of misacylated tRNAs.</text>
</comment>
<dbReference type="Pfam" id="PF02272">
    <property type="entry name" value="DHHA1"/>
    <property type="match status" value="1"/>
</dbReference>
<evidence type="ECO:0000256" key="10">
    <source>
        <dbReference type="ARBA" id="ARBA00023146"/>
    </source>
</evidence>
<dbReference type="InterPro" id="IPR012947">
    <property type="entry name" value="tRNA_SAD"/>
</dbReference>
<evidence type="ECO:0000256" key="6">
    <source>
        <dbReference type="ARBA" id="ARBA00022741"/>
    </source>
</evidence>
<dbReference type="FunFam" id="3.30.980.10:FF:000004">
    <property type="entry name" value="Alanine--tRNA ligase, cytoplasmic"/>
    <property type="match status" value="1"/>
</dbReference>
<comment type="subunit">
    <text evidence="11">Monomer.</text>
</comment>
<feature type="binding site" evidence="11">
    <location>
        <position position="1032"/>
    </location>
    <ligand>
        <name>Zn(2+)</name>
        <dbReference type="ChEBI" id="CHEBI:29105"/>
    </ligand>
</feature>
<dbReference type="AlphaFoldDB" id="A0A3M6TSH0"/>
<evidence type="ECO:0000313" key="15">
    <source>
        <dbReference type="EMBL" id="RMX44194.1"/>
    </source>
</evidence>
<dbReference type="InterPro" id="IPR050058">
    <property type="entry name" value="Ala-tRNA_ligase"/>
</dbReference>
<dbReference type="EC" id="6.1.1.7" evidence="2"/>
<feature type="domain" description="Alanyl-transfer RNA synthetases family profile" evidence="14">
    <location>
        <begin position="386"/>
        <end position="1075"/>
    </location>
</feature>
<dbReference type="Gene3D" id="3.10.310.40">
    <property type="match status" value="1"/>
</dbReference>
<dbReference type="InterPro" id="IPR018164">
    <property type="entry name" value="Ala-tRNA-synth_IIc_N"/>
</dbReference>
<dbReference type="STRING" id="46731.A0A3M6TSH0"/>
<keyword evidence="8 11" id="KW-0694">RNA-binding</keyword>
<dbReference type="GO" id="GO:0004813">
    <property type="term" value="F:alanine-tRNA ligase activity"/>
    <property type="evidence" value="ECO:0007669"/>
    <property type="project" value="UniProtKB-UniRule"/>
</dbReference>
<dbReference type="OrthoDB" id="2423964at2759"/>
<keyword evidence="11" id="KW-0862">Zinc</keyword>
<dbReference type="GO" id="GO:0006419">
    <property type="term" value="P:alanyl-tRNA aminoacylation"/>
    <property type="evidence" value="ECO:0007669"/>
    <property type="project" value="InterPro"/>
</dbReference>
<dbReference type="PANTHER" id="PTHR11777:SF9">
    <property type="entry name" value="ALANINE--TRNA LIGASE, CYTOPLASMIC"/>
    <property type="match status" value="1"/>
</dbReference>
<dbReference type="GO" id="GO:0005524">
    <property type="term" value="F:ATP binding"/>
    <property type="evidence" value="ECO:0007669"/>
    <property type="project" value="UniProtKB-UniRule"/>
</dbReference>
<keyword evidence="4 11" id="KW-0820">tRNA-binding</keyword>
<dbReference type="InterPro" id="IPR018163">
    <property type="entry name" value="Thr/Ala-tRNA-synth_IIc_edit"/>
</dbReference>
<proteinExistence type="inferred from homology"/>
<dbReference type="FunFam" id="2.40.30.130:FF:000009">
    <property type="entry name" value="Alanine--tRNA ligase, mitochondrial"/>
    <property type="match status" value="1"/>
</dbReference>
<dbReference type="Proteomes" id="UP000275408">
    <property type="component" value="Unassembled WGS sequence"/>
</dbReference>
<evidence type="ECO:0000313" key="16">
    <source>
        <dbReference type="Proteomes" id="UP000275408"/>
    </source>
</evidence>
<dbReference type="Pfam" id="PF01411">
    <property type="entry name" value="tRNA-synt_2c"/>
    <property type="match status" value="2"/>
</dbReference>
<dbReference type="GO" id="GO:0000049">
    <property type="term" value="F:tRNA binding"/>
    <property type="evidence" value="ECO:0007669"/>
    <property type="project" value="UniProtKB-KW"/>
</dbReference>
<dbReference type="SUPFAM" id="SSF55681">
    <property type="entry name" value="Class II aaRS and biotin synthetases"/>
    <property type="match status" value="1"/>
</dbReference>
<evidence type="ECO:0000256" key="1">
    <source>
        <dbReference type="ARBA" id="ARBA00008429"/>
    </source>
</evidence>
<evidence type="ECO:0000256" key="5">
    <source>
        <dbReference type="ARBA" id="ARBA00022598"/>
    </source>
</evidence>
<dbReference type="InterPro" id="IPR018165">
    <property type="entry name" value="Ala-tRNA-synth_IIc_core"/>
</dbReference>
<dbReference type="Gene3D" id="3.30.930.10">
    <property type="entry name" value="Bira Bifunctional Protein, Domain 2"/>
    <property type="match status" value="3"/>
</dbReference>
<evidence type="ECO:0000256" key="2">
    <source>
        <dbReference type="ARBA" id="ARBA00013168"/>
    </source>
</evidence>
<dbReference type="InterPro" id="IPR023033">
    <property type="entry name" value="Ala_tRNA_ligase_euk/bac"/>
</dbReference>
<dbReference type="SMART" id="SM00863">
    <property type="entry name" value="tRNA_SAD"/>
    <property type="match status" value="1"/>
</dbReference>
<dbReference type="InterPro" id="IPR018162">
    <property type="entry name" value="Ala-tRNA-ligase_IIc_anticod-bd"/>
</dbReference>
<feature type="binding site" evidence="11">
    <location>
        <position position="1036"/>
    </location>
    <ligand>
        <name>Zn(2+)</name>
        <dbReference type="ChEBI" id="CHEBI:29105"/>
    </ligand>
</feature>
<dbReference type="GO" id="GO:0008270">
    <property type="term" value="F:zinc ion binding"/>
    <property type="evidence" value="ECO:0007669"/>
    <property type="project" value="UniProtKB-UniRule"/>
</dbReference>
<dbReference type="FunFam" id="3.10.310.40:FF:000002">
    <property type="entry name" value="alanine--tRNA ligase, cytoplasmic"/>
    <property type="match status" value="1"/>
</dbReference>
<keyword evidence="16" id="KW-1185">Reference proteome</keyword>
<name>A0A3M6TSH0_POCDA</name>
<evidence type="ECO:0000256" key="13">
    <source>
        <dbReference type="SAM" id="MobiDB-lite"/>
    </source>
</evidence>
<evidence type="ECO:0000256" key="4">
    <source>
        <dbReference type="ARBA" id="ARBA00022555"/>
    </source>
</evidence>
<protein>
    <recommendedName>
        <fullName evidence="3">Alanine--tRNA ligase</fullName>
        <ecNumber evidence="2">6.1.1.7</ecNumber>
    </recommendedName>
</protein>
<dbReference type="SUPFAM" id="SSF50447">
    <property type="entry name" value="Translation proteins"/>
    <property type="match status" value="1"/>
</dbReference>
<dbReference type="GO" id="GO:0005739">
    <property type="term" value="C:mitochondrion"/>
    <property type="evidence" value="ECO:0007669"/>
    <property type="project" value="TreeGrafter"/>
</dbReference>
<evidence type="ECO:0000256" key="9">
    <source>
        <dbReference type="ARBA" id="ARBA00022917"/>
    </source>
</evidence>
<sequence length="1276" mass="140876">MGKKVGNFIAGNDTSQTQQTDQQAKGKHTPLPEDQYVFPGIRYTLHFVTIDVTTIGQTTFGLVTGKTSVSSDVTSKYAKLGEPYQQGFILETFKAVPGIGKIGWNASETPYQGVFSRPMGAPVYHSWQLLVVKSSIQTVERAGLLDQLSGRGNDVTNQSGIISVIAQYCRQGGRLASVELTGQKESQGVLAKVGGKSEVFGCDVFFNMPLHQNPTLYTYQLVNVPVQIMYLGPGKLVKVTCDWMAHFTQHLQKGWKLLGFFETKAKGDWTPMITEMGNRGWELACMLETPEVTKIGLGNMTFKVLFFFQRRLVQPTPHGGYPTAIPQGIPGPYRPPQAPHVPPPGAQYPMTGQAAGYYPPQGQGAYPPTGGYPNYAPPPYSAAPEPSAPPLPEKHGYAHGLHDFRGNFMVFGRCLRLNWFVSSLNSILFANVSKRTSSTAIKMDPSLTAKDLRKMFVDFFVEKYEHTFVPSSSTIPHEDPTLLFANAGMNQKEAIEFAWELLTVKYGMPKERLYVTYFGGAEGLESDEDTKQFWLNMGEGDGSLKSLPSKHVDTGMGLERLTSITQGKMSNYDTDLFQPFFEAVHKGTGVRPYTGLVGAEDKDGVDMAYRVVADHVRTLTMAITDGGKPDNTGRGYVLRRILRRCVRFGTEKLNMPPGFIASLVSVAVDTLGDFFPEVKKDPQQVKDVINEEETMFLKTLARGRKLFDRTVNQLTDNFIPGDVAWRLYDTYGFPVDLTQLMAEERGLTVDMNVYEESKKKAQEIARGKGSGNDDAITLDVHAINKLQKDLNLEPTNEKSKYSYTSDKEGNYVFEPVTGTVKAIIFEKEFINEVITGSHCGVVLDRTCFYAEQGGQIYDQGFMVKEGDDEVEFSVTNVQVHGGYVLHVGAVEGTLRVGDQMKCQIDEQRRRLTMNNHTATHVLNFALRKHLGDADQRGSLVAPDKLRFDFTAKGAMTTEQIKNTELTSQDIVSRSMDVFAKESSLATAKDIQGLRAIFEEVYPDPVRVLSIGASFDELQDDPQAGYKYSVEFCGGTHLQNTGHMKSFVLVSEEAISKGIRRIVALTGPEALKAEKKCHSLEERVENVQNLVEEKMKDGGLNIKETSQEITRISEDISAAVISAWRKDEMRSKLKIVKKLVDDADKAKKTVLQQQAIDKAKGIVEADPNRSFVVDVFDAGSNSKILDAAMKQFKSLAPKMAALLFSVDEENSKIICLAQVPKDAIARGLKADEWVKSVSELIGGKCGGKDQSAQGSGSNVGCVKKAVETATNFAQQKL</sequence>
<dbReference type="PANTHER" id="PTHR11777">
    <property type="entry name" value="ALANYL-TRNA SYNTHETASE"/>
    <property type="match status" value="1"/>
</dbReference>
<keyword evidence="6 11" id="KW-0547">Nucleotide-binding</keyword>
<feature type="compositionally biased region" description="Low complexity" evidence="13">
    <location>
        <begin position="13"/>
        <end position="23"/>
    </location>
</feature>